<organism evidence="3">
    <name type="scientific">marine sediment metagenome</name>
    <dbReference type="NCBI Taxonomy" id="412755"/>
    <lineage>
        <taxon>unclassified sequences</taxon>
        <taxon>metagenomes</taxon>
        <taxon>ecological metagenomes</taxon>
    </lineage>
</organism>
<dbReference type="SMART" id="SM00248">
    <property type="entry name" value="ANK"/>
    <property type="match status" value="3"/>
</dbReference>
<dbReference type="EMBL" id="BARU01026059">
    <property type="protein sequence ID" value="GAH73688.1"/>
    <property type="molecule type" value="Genomic_DNA"/>
</dbReference>
<comment type="caution">
    <text evidence="3">The sequence shown here is derived from an EMBL/GenBank/DDBJ whole genome shotgun (WGS) entry which is preliminary data.</text>
</comment>
<name>X1JV66_9ZZZZ</name>
<feature type="non-terminal residue" evidence="3">
    <location>
        <position position="192"/>
    </location>
</feature>
<dbReference type="PANTHER" id="PTHR24188">
    <property type="entry name" value="ANKYRIN REPEAT PROTEIN"/>
    <property type="match status" value="1"/>
</dbReference>
<keyword evidence="1" id="KW-0677">Repeat</keyword>
<dbReference type="SUPFAM" id="SSF140860">
    <property type="entry name" value="Pseudo ankyrin repeat-like"/>
    <property type="match status" value="1"/>
</dbReference>
<dbReference type="InterPro" id="IPR002110">
    <property type="entry name" value="Ankyrin_rpt"/>
</dbReference>
<dbReference type="Pfam" id="PF12796">
    <property type="entry name" value="Ank_2"/>
    <property type="match status" value="1"/>
</dbReference>
<dbReference type="SUPFAM" id="SSF81383">
    <property type="entry name" value="F-box domain"/>
    <property type="match status" value="1"/>
</dbReference>
<accession>X1JV66</accession>
<evidence type="ECO:0000313" key="3">
    <source>
        <dbReference type="EMBL" id="GAH73688.1"/>
    </source>
</evidence>
<reference evidence="3" key="1">
    <citation type="journal article" date="2014" name="Front. Microbiol.">
        <title>High frequency of phylogenetically diverse reductive dehalogenase-homologous genes in deep subseafloor sedimentary metagenomes.</title>
        <authorList>
            <person name="Kawai M."/>
            <person name="Futagami T."/>
            <person name="Toyoda A."/>
            <person name="Takaki Y."/>
            <person name="Nishi S."/>
            <person name="Hori S."/>
            <person name="Arai W."/>
            <person name="Tsubouchi T."/>
            <person name="Morono Y."/>
            <person name="Uchiyama I."/>
            <person name="Ito T."/>
            <person name="Fujiyama A."/>
            <person name="Inagaki F."/>
            <person name="Takami H."/>
        </authorList>
    </citation>
    <scope>NUCLEOTIDE SEQUENCE</scope>
    <source>
        <strain evidence="3">Expedition CK06-06</strain>
    </source>
</reference>
<evidence type="ECO:0000256" key="1">
    <source>
        <dbReference type="ARBA" id="ARBA00022737"/>
    </source>
</evidence>
<dbReference type="PANTHER" id="PTHR24188:SF29">
    <property type="entry name" value="GH09064P"/>
    <property type="match status" value="1"/>
</dbReference>
<protein>
    <submittedName>
        <fullName evidence="3">Uncharacterized protein</fullName>
    </submittedName>
</protein>
<dbReference type="InterPro" id="IPR036047">
    <property type="entry name" value="F-box-like_dom_sf"/>
</dbReference>
<gene>
    <name evidence="3" type="ORF">S03H2_41911</name>
</gene>
<dbReference type="AlphaFoldDB" id="X1JV66"/>
<proteinExistence type="predicted"/>
<sequence length="192" mass="21976">MIDIKGLSGNLDVDKQILAQLNDRDLVNICKSNKYLNSICQSNDFWRIRSLILIKDTIPYKTEKSLTFTEKSLTFTEKSWKQHYIDFSIKITENELIKNAKNGKINVIRYLIDKKIDPSANNNEAIILASKYGRLNVVKYLMSQYPKYNIDPTASDNDAFSFASSNGHLEVVKYLMSLTDVNGENIINPADR</sequence>
<dbReference type="InterPro" id="IPR036770">
    <property type="entry name" value="Ankyrin_rpt-contain_sf"/>
</dbReference>
<dbReference type="Gene3D" id="1.25.40.20">
    <property type="entry name" value="Ankyrin repeat-containing domain"/>
    <property type="match status" value="1"/>
</dbReference>
<keyword evidence="2" id="KW-0040">ANK repeat</keyword>
<evidence type="ECO:0000256" key="2">
    <source>
        <dbReference type="ARBA" id="ARBA00023043"/>
    </source>
</evidence>